<feature type="domain" description="ComEC/Rec2-related protein" evidence="2">
    <location>
        <begin position="1"/>
        <end position="145"/>
    </location>
</feature>
<evidence type="ECO:0000256" key="1">
    <source>
        <dbReference type="SAM" id="Phobius"/>
    </source>
</evidence>
<dbReference type="AlphaFoldDB" id="K1SMF8"/>
<dbReference type="InterPro" id="IPR004477">
    <property type="entry name" value="ComEC_N"/>
</dbReference>
<protein>
    <recommendedName>
        <fullName evidence="2">ComEC/Rec2-related protein domain-containing protein</fullName>
    </recommendedName>
</protein>
<feature type="transmembrane region" description="Helical" evidence="1">
    <location>
        <begin position="60"/>
        <end position="86"/>
    </location>
</feature>
<sequence length="146" mass="15876">MVNRKADALNSLGLATALICINPFAVSDTSAVLSVLSVLGMLAIKPKIDSYLKPVKANKFLLYAYDSFTLTLSIMITTFPAVWVFFSNISFVSYLANIILIPLAQLTMIGSLFISLLGFSKFICIIPAVITYIPAKLMLTFADLLA</sequence>
<keyword evidence="1" id="KW-1133">Transmembrane helix</keyword>
<accession>K1SMF8</accession>
<feature type="transmembrane region" description="Helical" evidence="1">
    <location>
        <begin position="92"/>
        <end position="115"/>
    </location>
</feature>
<proteinExistence type="predicted"/>
<evidence type="ECO:0000313" key="3">
    <source>
        <dbReference type="EMBL" id="EKC55025.1"/>
    </source>
</evidence>
<evidence type="ECO:0000259" key="2">
    <source>
        <dbReference type="Pfam" id="PF03772"/>
    </source>
</evidence>
<dbReference type="Pfam" id="PF03772">
    <property type="entry name" value="Competence"/>
    <property type="match status" value="1"/>
</dbReference>
<gene>
    <name evidence="3" type="ORF">OBE_11768</name>
</gene>
<keyword evidence="1" id="KW-0472">Membrane</keyword>
<dbReference type="EMBL" id="AJWZ01008115">
    <property type="protein sequence ID" value="EKC55025.1"/>
    <property type="molecule type" value="Genomic_DNA"/>
</dbReference>
<organism evidence="3">
    <name type="scientific">human gut metagenome</name>
    <dbReference type="NCBI Taxonomy" id="408170"/>
    <lineage>
        <taxon>unclassified sequences</taxon>
        <taxon>metagenomes</taxon>
        <taxon>organismal metagenomes</taxon>
    </lineage>
</organism>
<name>K1SMF8_9ZZZZ</name>
<feature type="non-terminal residue" evidence="3">
    <location>
        <position position="146"/>
    </location>
</feature>
<keyword evidence="1" id="KW-0812">Transmembrane</keyword>
<feature type="transmembrane region" description="Helical" evidence="1">
    <location>
        <begin position="122"/>
        <end position="142"/>
    </location>
</feature>
<comment type="caution">
    <text evidence="3">The sequence shown here is derived from an EMBL/GenBank/DDBJ whole genome shotgun (WGS) entry which is preliminary data.</text>
</comment>
<reference evidence="3" key="1">
    <citation type="journal article" date="2013" name="Environ. Microbiol.">
        <title>Microbiota from the distal guts of lean and obese adolescents exhibit partial functional redundancy besides clear differences in community structure.</title>
        <authorList>
            <person name="Ferrer M."/>
            <person name="Ruiz A."/>
            <person name="Lanza F."/>
            <person name="Haange S.B."/>
            <person name="Oberbach A."/>
            <person name="Till H."/>
            <person name="Bargiela R."/>
            <person name="Campoy C."/>
            <person name="Segura M.T."/>
            <person name="Richter M."/>
            <person name="von Bergen M."/>
            <person name="Seifert J."/>
            <person name="Suarez A."/>
        </authorList>
    </citation>
    <scope>NUCLEOTIDE SEQUENCE</scope>
</reference>